<name>A0A2K4ZD50_9FIRM</name>
<reference evidence="2 3" key="1">
    <citation type="submission" date="2018-01" db="EMBL/GenBank/DDBJ databases">
        <authorList>
            <person name="Gaut B.S."/>
            <person name="Morton B.R."/>
            <person name="Clegg M.T."/>
            <person name="Duvall M.R."/>
        </authorList>
    </citation>
    <scope>NUCLEOTIDE SEQUENCE [LARGE SCALE GENOMIC DNA]</scope>
    <source>
        <strain evidence="2">GP69</strain>
    </source>
</reference>
<keyword evidence="3" id="KW-1185">Reference proteome</keyword>
<evidence type="ECO:0000259" key="1">
    <source>
        <dbReference type="Pfam" id="PF24391"/>
    </source>
</evidence>
<dbReference type="OrthoDB" id="1837345at2"/>
<dbReference type="Proteomes" id="UP000236311">
    <property type="component" value="Unassembled WGS sequence"/>
</dbReference>
<dbReference type="Pfam" id="PF24391">
    <property type="entry name" value="HD-CE"/>
    <property type="match status" value="1"/>
</dbReference>
<dbReference type="RefSeq" id="WP_103238464.1">
    <property type="nucleotide sequence ID" value="NZ_JANJZD010000004.1"/>
</dbReference>
<dbReference type="AlphaFoldDB" id="A0A2K4ZD50"/>
<feature type="domain" description="HD-CE" evidence="1">
    <location>
        <begin position="47"/>
        <end position="104"/>
    </location>
</feature>
<sequence>MNDKLKNYAEIEAEKAENLSFCRGLKLLHIRSQVEEILNQIGRGGIFEEYTIHNISHVDEMLRIIEWLVPDETKKEMTSAEWLMLTLAVYFHDLGMVVTRGEYSNRGKTAFKL</sequence>
<evidence type="ECO:0000313" key="3">
    <source>
        <dbReference type="Proteomes" id="UP000236311"/>
    </source>
</evidence>
<proteinExistence type="predicted"/>
<dbReference type="InterPro" id="IPR056471">
    <property type="entry name" value="HD-CE"/>
</dbReference>
<gene>
    <name evidence="2" type="ORF">AMURIS_01091</name>
</gene>
<accession>A0A2K4ZD50</accession>
<protein>
    <recommendedName>
        <fullName evidence="1">HD-CE domain-containing protein</fullName>
    </recommendedName>
</protein>
<dbReference type="EMBL" id="OFSM01000004">
    <property type="protein sequence ID" value="SOY28384.1"/>
    <property type="molecule type" value="Genomic_DNA"/>
</dbReference>
<evidence type="ECO:0000313" key="2">
    <source>
        <dbReference type="EMBL" id="SOY28384.1"/>
    </source>
</evidence>
<organism evidence="2 3">
    <name type="scientific">Acetatifactor muris</name>
    <dbReference type="NCBI Taxonomy" id="879566"/>
    <lineage>
        <taxon>Bacteria</taxon>
        <taxon>Bacillati</taxon>
        <taxon>Bacillota</taxon>
        <taxon>Clostridia</taxon>
        <taxon>Lachnospirales</taxon>
        <taxon>Lachnospiraceae</taxon>
        <taxon>Acetatifactor</taxon>
    </lineage>
</organism>